<dbReference type="InterPro" id="IPR018490">
    <property type="entry name" value="cNMP-bd_dom_sf"/>
</dbReference>
<dbReference type="InterPro" id="IPR014710">
    <property type="entry name" value="RmlC-like_jellyroll"/>
</dbReference>
<sequence>MTVEMAFPTLDDEQMREVKRLGQRLEVRAETVLIPAGQKDYPFFVIESGNVKILEIDEDHETLIATHGPRAFTGDVDMLTGRSSVFTARAAEDSVVYTFPAQQLRRLLASCPHMSELLLEAFQSRRKLLDGLPFLGVRVIGKSNNANTLRLREFLYKNHVPHTFIELESSEGQKQRHVLDADSLELPIVRCNGRTIGNPSMWEFARCLGIDKSVEGRTFDLAIVGGGPAGLAAAVYAASEALDVLVIDKVGPGGQAGSSSKIENFIGFPSGISGNELASRSYLQALKFGATFIAPEVVAGLESDDGEGHRLRLESGQVIHARCVLVTSGVTYRQLGIPGCTRFEGAGVYYAATSVESRACADAHAVVVGGGNSAGQAAMFLANSSEQVHLLIRGDDLAKSMSAYLCDRIGNHPRIEVHRNTEVDEVCGDDCVEMIRVQNNATGTVTDIECSGLFIFIGARPHTQWLPEDVLLDEKGFVLTGTSFFSDERLRGHWPLDRAPCDLETTRPGILAGGDVRSGSTKRCGFAVGDGSLAVACVHRYLNGFS</sequence>
<dbReference type="InterPro" id="IPR050097">
    <property type="entry name" value="Ferredoxin-NADP_redctase_2"/>
</dbReference>
<dbReference type="Gene3D" id="3.50.50.60">
    <property type="entry name" value="FAD/NAD(P)-binding domain"/>
    <property type="match status" value="2"/>
</dbReference>
<dbReference type="InterPro" id="IPR036188">
    <property type="entry name" value="FAD/NAD-bd_sf"/>
</dbReference>
<dbReference type="Pfam" id="PF07992">
    <property type="entry name" value="Pyr_redox_2"/>
    <property type="match status" value="1"/>
</dbReference>
<dbReference type="Proteomes" id="UP000238322">
    <property type="component" value="Unassembled WGS sequence"/>
</dbReference>
<proteinExistence type="predicted"/>
<dbReference type="PRINTS" id="PR00469">
    <property type="entry name" value="PNDRDTASEII"/>
</dbReference>
<dbReference type="Gene3D" id="2.60.120.10">
    <property type="entry name" value="Jelly Rolls"/>
    <property type="match status" value="1"/>
</dbReference>
<evidence type="ECO:0000256" key="2">
    <source>
        <dbReference type="ARBA" id="ARBA00023002"/>
    </source>
</evidence>
<dbReference type="SUPFAM" id="SSF51206">
    <property type="entry name" value="cAMP-binding domain-like"/>
    <property type="match status" value="1"/>
</dbReference>
<dbReference type="InterPro" id="IPR000595">
    <property type="entry name" value="cNMP-bd_dom"/>
</dbReference>
<protein>
    <submittedName>
        <fullName evidence="4">Thioredoxin reductase</fullName>
    </submittedName>
</protein>
<dbReference type="EMBL" id="PUHY01000015">
    <property type="protein sequence ID" value="PQO29836.1"/>
    <property type="molecule type" value="Genomic_DNA"/>
</dbReference>
<dbReference type="RefSeq" id="WP_105333030.1">
    <property type="nucleotide sequence ID" value="NZ_PUHY01000015.1"/>
</dbReference>
<dbReference type="GO" id="GO:0016491">
    <property type="term" value="F:oxidoreductase activity"/>
    <property type="evidence" value="ECO:0007669"/>
    <property type="project" value="UniProtKB-KW"/>
</dbReference>
<evidence type="ECO:0000259" key="3">
    <source>
        <dbReference type="PROSITE" id="PS50042"/>
    </source>
</evidence>
<dbReference type="OrthoDB" id="9786503at2"/>
<name>A0A2S8FCE6_9BACT</name>
<dbReference type="PROSITE" id="PS50042">
    <property type="entry name" value="CNMP_BINDING_3"/>
    <property type="match status" value="1"/>
</dbReference>
<dbReference type="SUPFAM" id="SSF51905">
    <property type="entry name" value="FAD/NAD(P)-binding domain"/>
    <property type="match status" value="1"/>
</dbReference>
<dbReference type="SMART" id="SM00100">
    <property type="entry name" value="cNMP"/>
    <property type="match status" value="1"/>
</dbReference>
<organism evidence="4 5">
    <name type="scientific">Blastopirellula marina</name>
    <dbReference type="NCBI Taxonomy" id="124"/>
    <lineage>
        <taxon>Bacteria</taxon>
        <taxon>Pseudomonadati</taxon>
        <taxon>Planctomycetota</taxon>
        <taxon>Planctomycetia</taxon>
        <taxon>Pirellulales</taxon>
        <taxon>Pirellulaceae</taxon>
        <taxon>Blastopirellula</taxon>
    </lineage>
</organism>
<dbReference type="AlphaFoldDB" id="A0A2S8FCE6"/>
<comment type="caution">
    <text evidence="4">The sequence shown here is derived from an EMBL/GenBank/DDBJ whole genome shotgun (WGS) entry which is preliminary data.</text>
</comment>
<evidence type="ECO:0000313" key="4">
    <source>
        <dbReference type="EMBL" id="PQO29836.1"/>
    </source>
</evidence>
<dbReference type="Pfam" id="PF00027">
    <property type="entry name" value="cNMP_binding"/>
    <property type="match status" value="1"/>
</dbReference>
<dbReference type="CDD" id="cd00038">
    <property type="entry name" value="CAP_ED"/>
    <property type="match status" value="1"/>
</dbReference>
<feature type="domain" description="Cyclic nucleotide-binding" evidence="3">
    <location>
        <begin position="6"/>
        <end position="125"/>
    </location>
</feature>
<evidence type="ECO:0000256" key="1">
    <source>
        <dbReference type="ARBA" id="ARBA00022630"/>
    </source>
</evidence>
<reference evidence="4 5" key="1">
    <citation type="submission" date="2018-02" db="EMBL/GenBank/DDBJ databases">
        <title>Comparative genomes isolates from brazilian mangrove.</title>
        <authorList>
            <person name="Araujo J.E."/>
            <person name="Taketani R.G."/>
            <person name="Silva M.C.P."/>
            <person name="Loureco M.V."/>
            <person name="Andreote F.D."/>
        </authorList>
    </citation>
    <scope>NUCLEOTIDE SEQUENCE [LARGE SCALE GENOMIC DNA]</scope>
    <source>
        <strain evidence="4 5">Hex-1 MGV</strain>
    </source>
</reference>
<dbReference type="PRINTS" id="PR00368">
    <property type="entry name" value="FADPNR"/>
</dbReference>
<keyword evidence="2" id="KW-0560">Oxidoreductase</keyword>
<keyword evidence="1" id="KW-0285">Flavoprotein</keyword>
<gene>
    <name evidence="4" type="ORF">C5Y83_27745</name>
</gene>
<dbReference type="InterPro" id="IPR023753">
    <property type="entry name" value="FAD/NAD-binding_dom"/>
</dbReference>
<evidence type="ECO:0000313" key="5">
    <source>
        <dbReference type="Proteomes" id="UP000238322"/>
    </source>
</evidence>
<dbReference type="PANTHER" id="PTHR48105">
    <property type="entry name" value="THIOREDOXIN REDUCTASE 1-RELATED-RELATED"/>
    <property type="match status" value="1"/>
</dbReference>
<accession>A0A2S8FCE6</accession>